<dbReference type="GeneID" id="90541632"/>
<feature type="transmembrane region" description="Helical" evidence="2">
    <location>
        <begin position="341"/>
        <end position="358"/>
    </location>
</feature>
<name>A0AAX4JDI1_9MICR</name>
<evidence type="ECO:0000313" key="3">
    <source>
        <dbReference type="EMBL" id="WUR03816.1"/>
    </source>
</evidence>
<dbReference type="RefSeq" id="XP_065329961.1">
    <property type="nucleotide sequence ID" value="XM_065473889.1"/>
</dbReference>
<keyword evidence="2" id="KW-0812">Transmembrane</keyword>
<accession>A0AAX4JDI1</accession>
<proteinExistence type="predicted"/>
<feature type="coiled-coil region" evidence="1">
    <location>
        <begin position="293"/>
        <end position="330"/>
    </location>
</feature>
<dbReference type="Proteomes" id="UP001334084">
    <property type="component" value="Chromosome 6"/>
</dbReference>
<organism evidence="3 4">
    <name type="scientific">Vairimorpha necatrix</name>
    <dbReference type="NCBI Taxonomy" id="6039"/>
    <lineage>
        <taxon>Eukaryota</taxon>
        <taxon>Fungi</taxon>
        <taxon>Fungi incertae sedis</taxon>
        <taxon>Microsporidia</taxon>
        <taxon>Nosematidae</taxon>
        <taxon>Vairimorpha</taxon>
    </lineage>
</organism>
<evidence type="ECO:0000256" key="1">
    <source>
        <dbReference type="SAM" id="Coils"/>
    </source>
</evidence>
<keyword evidence="2" id="KW-0472">Membrane</keyword>
<dbReference type="KEGG" id="vnx:VNE69_06135"/>
<dbReference type="AlphaFoldDB" id="A0AAX4JDI1"/>
<reference evidence="3" key="1">
    <citation type="journal article" date="2024" name="BMC Genomics">
        <title>Functional annotation of a divergent genome using sequence and structure-based similarity.</title>
        <authorList>
            <person name="Svedberg D."/>
            <person name="Winiger R.R."/>
            <person name="Berg A."/>
            <person name="Sharma H."/>
            <person name="Tellgren-Roth C."/>
            <person name="Debrunner-Vossbrinck B.A."/>
            <person name="Vossbrinck C.R."/>
            <person name="Barandun J."/>
        </authorList>
    </citation>
    <scope>NUCLEOTIDE SEQUENCE</scope>
    <source>
        <strain evidence="3">Illinois isolate</strain>
    </source>
</reference>
<sequence>MNLQFFSLISLIFSTTKKTRIYNKQYERILDKLVVQYFSHAINHKFFRNAIETKLKNDPKITFNKIYDVWISEFVSSTKIQPKISRFENSNLKNFIKKNVEDFRNFFIKISKSLKQDLNIDKVVLIHLMRDMGNSIEDQEVIISDEIVLPGINNEKMDKILENIQFIYERIEDFIDFQYNLRSDAEDILEKCYQKNRYDILAKYEILNDNSKYVTEGRSSIISNWEVEHIIDSKYHFDLDKYEAFKEKRQRDEFLEREDIGKRIFLAIKPKNIYELLFIPSDCKIIKKEPVFEEEKESESDSDSDEKDELKEKEKNYIEFDADMDETEKAYRTRKNNNTNTYITIILIFLVIFWVNFSKRIISWLPNRDTALELYEQ</sequence>
<keyword evidence="1" id="KW-0175">Coiled coil</keyword>
<gene>
    <name evidence="3" type="ORF">VNE69_06135</name>
</gene>
<evidence type="ECO:0000256" key="2">
    <source>
        <dbReference type="SAM" id="Phobius"/>
    </source>
</evidence>
<protein>
    <submittedName>
        <fullName evidence="3">Uncharacterized protein</fullName>
    </submittedName>
</protein>
<keyword evidence="2" id="KW-1133">Transmembrane helix</keyword>
<dbReference type="EMBL" id="CP142731">
    <property type="protein sequence ID" value="WUR03816.1"/>
    <property type="molecule type" value="Genomic_DNA"/>
</dbReference>
<evidence type="ECO:0000313" key="4">
    <source>
        <dbReference type="Proteomes" id="UP001334084"/>
    </source>
</evidence>
<keyword evidence="4" id="KW-1185">Reference proteome</keyword>